<evidence type="ECO:0000256" key="8">
    <source>
        <dbReference type="ARBA" id="ARBA00071615"/>
    </source>
</evidence>
<dbReference type="Gene3D" id="2.70.98.30">
    <property type="entry name" value="Golgi alpha-mannosidase II, domain 4"/>
    <property type="match status" value="1"/>
</dbReference>
<dbReference type="SMART" id="SM00872">
    <property type="entry name" value="Alpha-mann_mid"/>
    <property type="match status" value="1"/>
</dbReference>
<dbReference type="PROSITE" id="PS50822">
    <property type="entry name" value="PIWI"/>
    <property type="match status" value="1"/>
</dbReference>
<evidence type="ECO:0000259" key="11">
    <source>
        <dbReference type="PROSITE" id="PS50822"/>
    </source>
</evidence>
<evidence type="ECO:0000256" key="5">
    <source>
        <dbReference type="ARBA" id="ARBA00022801"/>
    </source>
</evidence>
<comment type="function">
    <text evidence="7">Degrades free oligosaccharides in the vacuole.</text>
</comment>
<dbReference type="InterPro" id="IPR011013">
    <property type="entry name" value="Gal_mutarotase_sf_dom"/>
</dbReference>
<dbReference type="InterPro" id="IPR003165">
    <property type="entry name" value="Piwi"/>
</dbReference>
<evidence type="ECO:0000256" key="4">
    <source>
        <dbReference type="ARBA" id="ARBA00022723"/>
    </source>
</evidence>
<dbReference type="InterPro" id="IPR045246">
    <property type="entry name" value="Piwi_ago-like"/>
</dbReference>
<evidence type="ECO:0000256" key="2">
    <source>
        <dbReference type="ARBA" id="ARBA00009792"/>
    </source>
</evidence>
<dbReference type="PROSITE" id="PS50821">
    <property type="entry name" value="PAZ"/>
    <property type="match status" value="1"/>
</dbReference>
<dbReference type="InterPro" id="IPR028995">
    <property type="entry name" value="Glyco_hydro_57/38_cen_sf"/>
</dbReference>
<protein>
    <recommendedName>
        <fullName evidence="8">Alpha-mannosidase</fullName>
        <ecNumber evidence="3">3.2.1.24</ecNumber>
    </recommendedName>
</protein>
<dbReference type="Pfam" id="PF01074">
    <property type="entry name" value="Glyco_hydro_38N"/>
    <property type="match status" value="1"/>
</dbReference>
<evidence type="ECO:0000259" key="10">
    <source>
        <dbReference type="PROSITE" id="PS50821"/>
    </source>
</evidence>
<dbReference type="InterPro" id="IPR011330">
    <property type="entry name" value="Glyco_hydro/deAcase_b/a-brl"/>
</dbReference>
<comment type="catalytic activity">
    <reaction evidence="1">
        <text>Hydrolysis of terminal, non-reducing alpha-D-mannose residues in alpha-D-mannosides.</text>
        <dbReference type="EC" id="3.2.1.24"/>
    </reaction>
</comment>
<proteinExistence type="inferred from homology"/>
<dbReference type="GO" id="GO:0003723">
    <property type="term" value="F:RNA binding"/>
    <property type="evidence" value="ECO:0007669"/>
    <property type="project" value="InterPro"/>
</dbReference>
<dbReference type="Pfam" id="PF02171">
    <property type="entry name" value="Piwi"/>
    <property type="match status" value="1"/>
</dbReference>
<dbReference type="Gene3D" id="3.20.110.10">
    <property type="entry name" value="Glycoside hydrolase 38, N terminal domain"/>
    <property type="match status" value="1"/>
</dbReference>
<dbReference type="GO" id="GO:0004559">
    <property type="term" value="F:alpha-mannosidase activity"/>
    <property type="evidence" value="ECO:0007669"/>
    <property type="project" value="UniProtKB-EC"/>
</dbReference>
<comment type="caution">
    <text evidence="12">The sequence shown here is derived from an EMBL/GenBank/DDBJ whole genome shotgun (WGS) entry which is preliminary data.</text>
</comment>
<dbReference type="InterPro" id="IPR054723">
    <property type="entry name" value="Ams1-like_N"/>
</dbReference>
<dbReference type="Gene3D" id="2.170.260.10">
    <property type="entry name" value="paz domain"/>
    <property type="match status" value="1"/>
</dbReference>
<dbReference type="SMART" id="SM00949">
    <property type="entry name" value="PAZ"/>
    <property type="match status" value="1"/>
</dbReference>
<dbReference type="Pfam" id="PF16486">
    <property type="entry name" value="ArgoN"/>
    <property type="match status" value="1"/>
</dbReference>
<feature type="domain" description="Piwi" evidence="11">
    <location>
        <begin position="592"/>
        <end position="885"/>
    </location>
</feature>
<dbReference type="SUPFAM" id="SSF101690">
    <property type="entry name" value="PAZ domain"/>
    <property type="match status" value="1"/>
</dbReference>
<dbReference type="InterPro" id="IPR036397">
    <property type="entry name" value="RNaseH_sf"/>
</dbReference>
<comment type="similarity">
    <text evidence="2">Belongs to the glycosyl hydrolase 38 family.</text>
</comment>
<dbReference type="InterPro" id="IPR032474">
    <property type="entry name" value="Argonaute_N"/>
</dbReference>
<dbReference type="InterPro" id="IPR012337">
    <property type="entry name" value="RNaseH-like_sf"/>
</dbReference>
<dbReference type="GO" id="GO:0046872">
    <property type="term" value="F:metal ion binding"/>
    <property type="evidence" value="ECO:0007669"/>
    <property type="project" value="UniProtKB-KW"/>
</dbReference>
<dbReference type="Pfam" id="PF09261">
    <property type="entry name" value="Alpha-mann_mid"/>
    <property type="match status" value="1"/>
</dbReference>
<dbReference type="GO" id="GO:0006013">
    <property type="term" value="P:mannose metabolic process"/>
    <property type="evidence" value="ECO:0007669"/>
    <property type="project" value="InterPro"/>
</dbReference>
<dbReference type="SUPFAM" id="SSF88713">
    <property type="entry name" value="Glycoside hydrolase/deacetylase"/>
    <property type="match status" value="1"/>
</dbReference>
<dbReference type="InterPro" id="IPR027291">
    <property type="entry name" value="Glyco_hydro_38_N_sf"/>
</dbReference>
<evidence type="ECO:0000256" key="1">
    <source>
        <dbReference type="ARBA" id="ARBA00000365"/>
    </source>
</evidence>
<evidence type="ECO:0000313" key="13">
    <source>
        <dbReference type="Proteomes" id="UP000629468"/>
    </source>
</evidence>
<dbReference type="InterPro" id="IPR000602">
    <property type="entry name" value="Glyco_hydro_38_N"/>
</dbReference>
<dbReference type="Pfam" id="PF02170">
    <property type="entry name" value="PAZ"/>
    <property type="match status" value="1"/>
</dbReference>
<dbReference type="FunFam" id="2.70.98.30:FF:000001">
    <property type="entry name" value="alpha-mannosidase 2C1 isoform X2"/>
    <property type="match status" value="1"/>
</dbReference>
<dbReference type="Pfam" id="PF07748">
    <property type="entry name" value="Glyco_hydro_38C"/>
    <property type="match status" value="1"/>
</dbReference>
<evidence type="ECO:0000256" key="7">
    <source>
        <dbReference type="ARBA" id="ARBA00054985"/>
    </source>
</evidence>
<dbReference type="Pfam" id="PF17677">
    <property type="entry name" value="Glyco_hydro38C2"/>
    <property type="match status" value="1"/>
</dbReference>
<dbReference type="Pfam" id="PF08699">
    <property type="entry name" value="ArgoL1"/>
    <property type="match status" value="1"/>
</dbReference>
<dbReference type="SUPFAM" id="SSF53098">
    <property type="entry name" value="Ribonuclease H-like"/>
    <property type="match status" value="1"/>
</dbReference>
<dbReference type="Proteomes" id="UP000629468">
    <property type="component" value="Unassembled WGS sequence"/>
</dbReference>
<dbReference type="InterPro" id="IPR037094">
    <property type="entry name" value="Glyco_hydro_38_cen_sf"/>
</dbReference>
<keyword evidence="5" id="KW-0378">Hydrolase</keyword>
<dbReference type="FunFam" id="1.20.1270.50:FF:000004">
    <property type="entry name" value="alpha-mannosidase 2C1 isoform X1"/>
    <property type="match status" value="1"/>
</dbReference>
<dbReference type="GO" id="GO:0009313">
    <property type="term" value="P:oligosaccharide catabolic process"/>
    <property type="evidence" value="ECO:0007669"/>
    <property type="project" value="TreeGrafter"/>
</dbReference>
<dbReference type="SUPFAM" id="SSF88688">
    <property type="entry name" value="Families 57/38 glycoside transferase middle domain"/>
    <property type="match status" value="1"/>
</dbReference>
<dbReference type="EMBL" id="JABXXO010000016">
    <property type="protein sequence ID" value="KAF7760060.1"/>
    <property type="molecule type" value="Genomic_DNA"/>
</dbReference>
<evidence type="ECO:0000256" key="9">
    <source>
        <dbReference type="SAM" id="MobiDB-lite"/>
    </source>
</evidence>
<dbReference type="SMART" id="SM00950">
    <property type="entry name" value="Piwi"/>
    <property type="match status" value="1"/>
</dbReference>
<dbReference type="InterPro" id="IPR011682">
    <property type="entry name" value="Glyco_hydro_38_C"/>
</dbReference>
<dbReference type="Pfam" id="PF16488">
    <property type="entry name" value="ArgoL2"/>
    <property type="match status" value="1"/>
</dbReference>
<dbReference type="EC" id="3.2.1.24" evidence="3"/>
<dbReference type="CDD" id="cd04657">
    <property type="entry name" value="Piwi_ago-like"/>
    <property type="match status" value="1"/>
</dbReference>
<dbReference type="PANTHER" id="PTHR46017:SF1">
    <property type="entry name" value="ALPHA-MANNOSIDASE 2C1"/>
    <property type="match status" value="1"/>
</dbReference>
<dbReference type="Gene3D" id="3.30.420.10">
    <property type="entry name" value="Ribonuclease H-like superfamily/Ribonuclease H"/>
    <property type="match status" value="1"/>
</dbReference>
<dbReference type="SUPFAM" id="SSF74650">
    <property type="entry name" value="Galactose mutarotase-like"/>
    <property type="match status" value="1"/>
</dbReference>
<keyword evidence="4" id="KW-0479">Metal-binding</keyword>
<dbReference type="Gene3D" id="1.20.1270.50">
    <property type="entry name" value="Glycoside hydrolase family 38, central domain"/>
    <property type="match status" value="1"/>
</dbReference>
<dbReference type="GO" id="GO:0030246">
    <property type="term" value="F:carbohydrate binding"/>
    <property type="evidence" value="ECO:0007669"/>
    <property type="project" value="InterPro"/>
</dbReference>
<organism evidence="12 13">
    <name type="scientific">Agaricus bisporus var. burnettii</name>
    <dbReference type="NCBI Taxonomy" id="192524"/>
    <lineage>
        <taxon>Eukaryota</taxon>
        <taxon>Fungi</taxon>
        <taxon>Dikarya</taxon>
        <taxon>Basidiomycota</taxon>
        <taxon>Agaricomycotina</taxon>
        <taxon>Agaricomycetes</taxon>
        <taxon>Agaricomycetidae</taxon>
        <taxon>Agaricales</taxon>
        <taxon>Agaricineae</taxon>
        <taxon>Agaricaceae</taxon>
        <taxon>Agaricus</taxon>
    </lineage>
</organism>
<dbReference type="InterPro" id="IPR014811">
    <property type="entry name" value="ArgoL1"/>
</dbReference>
<dbReference type="InterPro" id="IPR041147">
    <property type="entry name" value="GH38_C"/>
</dbReference>
<dbReference type="InterPro" id="IPR032472">
    <property type="entry name" value="ArgoL2"/>
</dbReference>
<dbReference type="FunFam" id="3.20.110.10:FF:000002">
    <property type="entry name" value="alpha-mannosidase 2C1 isoform X1"/>
    <property type="match status" value="1"/>
</dbReference>
<dbReference type="InterPro" id="IPR003100">
    <property type="entry name" value="PAZ_dom"/>
</dbReference>
<dbReference type="GO" id="GO:0000329">
    <property type="term" value="C:fungal-type vacuole membrane"/>
    <property type="evidence" value="ECO:0007669"/>
    <property type="project" value="TreeGrafter"/>
</dbReference>
<sequence length="2032" mass="227411">MILPRGLSVGSILQGRGPLDGTYDGRFGGARRASSKPSTRGRVPNVGRPGIPAGIYVPSRRPIAIDARLVDGSQNRVIEDFKRATNNENDLSVRPDLGIRGREIVLRTNYFAMNIPEGPIYQYEVVTTPPVFTRWMRRRIFELAESTKLWKEVLAGLAVHDRSAKLVSSTMLPQPLSIDIPFYFEGKNPPVEGSQGHITYNLTIKFDRKLETESLKKFIAGDPRYRSHDVMPIISALNLILAAWPTRSGGGGVMVGHNKFFMPNTRNSMPLGRGLEAFHGFHSSVRAAHEALMVNIDLCTTAFYKPGNLAVAFMDHMKAKSCLMTFFKGLQVKTTHLRSRKTIRGTTEYTAKTYAFNHQEFGEISVEEYLLKKYAIKLQYPRLPLVDLGGPKVNYLPPELCAILPNQPYHGKPLPEHANAVARYTSQAPNGIANVIETQGFKELGFSQNVPTLKAFGISVSREMATIPGRIISPPKIMYERKLDRKSFNDGTAGWNLKDAKFLKGATLRDWAVLLVNDGSRTEFRGPSDPRLLATLKDFIQVCCNCGLNVTSSPTISEVRLPPIDQNDPGREKGRNILRNVLPDMYKRKPQLVLTILCNTDTHIYAELKRLFDLTLDLPNVCVVAEKFTKGGPRYHSNVSLKVNVKLGGINHVLDKASVSWLNEVPTMVVGIDVTHPGIAAVRDTPSVAAVVASVDRDCVQFPASLRLQEPKKEMVTDLKDMMVERLRAFHSKSNKYPERILIYRDGVSEGQRETVLKEELPAIIQACKAIDPGYRPQLTIVVCVKNHHTLFFPTDVKDVNEKFYLLPGTVVDQGITSAHHFDFFLQANGSFRDATRSTYYIVIHDEIGFTSDQLQALTNNISYMYARATQAIGLASPAYYADLACERGAKWSKGLARQRLDNFLGGHFSDVNLSSVLFTHRLDGPDFVKLKVWSAPGLSKPSFEEAMKQKFRTAKKGDSFGPSFSVTIPEYFKQYERVQFEFDPGCEAMIYTVDGVPLQGITGGFGGDRRVEYIIPQEAREQCYHEFVVESSCNGMFGVPWNGDTIQPPDMNRFFTLASADLVVPNQEAWRLLWDFQTLKELIDTLPGNTPLQNKALVVANEIMNLLKRGDVSSVAACRKKAEEIFGEGWESKGAEIYEEGPKISNIWGIGHCHIDSAWLWPYSVTQQKVARSWSTQVDLMERYPEHRFTCSSAQQYKWLEQLYPPLFDRVKEKVLEGKFHTVGGSWVENDSNMPSGEALIRQFLFGQRYFESRFGKRCDTAWLPDSFGLTGSLPQLIRGSGMKYFFTQKLSWNNINVFPHSTFNWVGIDGTQVLCHMTPVETYTAQATVGDINKGLTNHKNLESNDTALLVFGNGDGGGGPLPKMLENLRRIRAVTNTHRELPPVSMGHSVEEFFEDIEESTEAGKDLPNWNGELYLEFHRGTYTSHGSIKKGNRHSEILLRDLEHVSTLASLYKSEYAYPKGKIDENWEKVLLNQFHDVLPGSAIGMVYNDAEKLYAEVKASGESLLDEALSVLFPDSLPLGLPKHKYSRSSYSRLIGYNMTFLPRWDIIKIPLQSANSALKAQIMQASDDGKEGYAVMTSGNGSQVGQVRSPSSALHAKLLPTSVYTNGSDHFVLRNSSVQLTISKGRITSLLDVKLNRELIAEGQTGGFVIFEDRPNYWDAWDVEIHHLQTARQLEFSDVTVLTQGPLRASVKAEIRYGQSLVTATISLDAIPATTKANSRSLFNFETVVDWHQRHEFLKFEVPLDIHNPNATYEMQFGYVQRPTHKNTSWDIAKFEVCGHKYADFSEFGYGVAILSESKYGFSCIGNVLRISLLRAATAPDAEQDQGLHQFSFALLPHEGSFYESDVPQAAYLYNSPLRVRVLPNGGDSVMRSLLESPFTLTGARNVILETVKRGEDDDFNASLTESESGTATVVLRLYEAFGGHGKVQLNISRHLPIAKAFATNFLEDEEQELTIDRNSNGNNGDDDLTAPGCSMSLNFRGFEVKTIKLVIGAPPHTPFSPKTKDRRKRDSWVNVDRDRLLACDL</sequence>
<dbReference type="Gene3D" id="3.40.50.2300">
    <property type="match status" value="1"/>
</dbReference>
<feature type="region of interest" description="Disordered" evidence="9">
    <location>
        <begin position="23"/>
        <end position="47"/>
    </location>
</feature>
<name>A0A8H7EW03_AGABI</name>
<dbReference type="SMART" id="SM01163">
    <property type="entry name" value="DUF1785"/>
    <property type="match status" value="1"/>
</dbReference>
<dbReference type="CDD" id="cd10812">
    <property type="entry name" value="GH38N_AMII_ScAms1_like"/>
    <property type="match status" value="1"/>
</dbReference>
<dbReference type="InterPro" id="IPR036085">
    <property type="entry name" value="PAZ_dom_sf"/>
</dbReference>
<dbReference type="CDD" id="cd02846">
    <property type="entry name" value="PAZ_argonaute_like"/>
    <property type="match status" value="1"/>
</dbReference>
<dbReference type="InterPro" id="IPR015341">
    <property type="entry name" value="Glyco_hydro_38_cen"/>
</dbReference>
<evidence type="ECO:0000256" key="3">
    <source>
        <dbReference type="ARBA" id="ARBA00012752"/>
    </source>
</evidence>
<evidence type="ECO:0000256" key="6">
    <source>
        <dbReference type="ARBA" id="ARBA00023295"/>
    </source>
</evidence>
<evidence type="ECO:0000313" key="12">
    <source>
        <dbReference type="EMBL" id="KAF7760060.1"/>
    </source>
</evidence>
<dbReference type="PANTHER" id="PTHR46017">
    <property type="entry name" value="ALPHA-MANNOSIDASE 2C1"/>
    <property type="match status" value="1"/>
</dbReference>
<feature type="domain" description="PAZ" evidence="10">
    <location>
        <begin position="312"/>
        <end position="405"/>
    </location>
</feature>
<accession>A0A8H7EW03</accession>
<keyword evidence="6" id="KW-0326">Glycosidase</keyword>
<dbReference type="Pfam" id="PF22907">
    <property type="entry name" value="Ams1-like_1st"/>
    <property type="match status" value="1"/>
</dbReference>
<reference evidence="12 13" key="1">
    <citation type="journal article" name="Sci. Rep.">
        <title>Telomere-to-telomere assembled and centromere annotated genomes of the two main subspecies of the button mushroom Agaricus bisporus reveal especially polymorphic chromosome ends.</title>
        <authorList>
            <person name="Sonnenberg A.S.M."/>
            <person name="Sedaghat-Telgerd N."/>
            <person name="Lavrijssen B."/>
            <person name="Ohm R.A."/>
            <person name="Hendrickx P.M."/>
            <person name="Scholtmeijer K."/>
            <person name="Baars J.J.P."/>
            <person name="van Peer A."/>
        </authorList>
    </citation>
    <scope>NUCLEOTIDE SEQUENCE [LARGE SCALE GENOMIC DNA]</scope>
    <source>
        <strain evidence="12 13">H119_p4</strain>
    </source>
</reference>
<gene>
    <name evidence="12" type="ORF">Agabi119p4_11755</name>
</gene>